<evidence type="ECO:0000313" key="1">
    <source>
        <dbReference type="EMBL" id="KKM25934.1"/>
    </source>
</evidence>
<gene>
    <name evidence="1" type="ORF">LCGC14_1589970</name>
</gene>
<dbReference type="AlphaFoldDB" id="A0A0F9J0I4"/>
<protein>
    <submittedName>
        <fullName evidence="1">Uncharacterized protein</fullName>
    </submittedName>
</protein>
<comment type="caution">
    <text evidence="1">The sequence shown here is derived from an EMBL/GenBank/DDBJ whole genome shotgun (WGS) entry which is preliminary data.</text>
</comment>
<reference evidence="1" key="1">
    <citation type="journal article" date="2015" name="Nature">
        <title>Complex archaea that bridge the gap between prokaryotes and eukaryotes.</title>
        <authorList>
            <person name="Spang A."/>
            <person name="Saw J.H."/>
            <person name="Jorgensen S.L."/>
            <person name="Zaremba-Niedzwiedzka K."/>
            <person name="Martijn J."/>
            <person name="Lind A.E."/>
            <person name="van Eijk R."/>
            <person name="Schleper C."/>
            <person name="Guy L."/>
            <person name="Ettema T.J."/>
        </authorList>
    </citation>
    <scope>NUCLEOTIDE SEQUENCE</scope>
</reference>
<dbReference type="EMBL" id="LAZR01012609">
    <property type="protein sequence ID" value="KKM25934.1"/>
    <property type="molecule type" value="Genomic_DNA"/>
</dbReference>
<sequence length="157" mass="17958">MKTQEQKIKSFAKLLEQARIEELHKDNVACEDNILNAKVTTKQGKKYIKVDVGHSGAYMVEISTERIFGIKAYGVIHRGHCYGTLDEINQWYWGGYTARKRAKQIEPTDKEEYRLVLTVRQVVNGEQNLVCYDGLCGIYDTLKEAVEAAKCLKRQLA</sequence>
<name>A0A0F9J0I4_9ZZZZ</name>
<organism evidence="1">
    <name type="scientific">marine sediment metagenome</name>
    <dbReference type="NCBI Taxonomy" id="412755"/>
    <lineage>
        <taxon>unclassified sequences</taxon>
        <taxon>metagenomes</taxon>
        <taxon>ecological metagenomes</taxon>
    </lineage>
</organism>
<accession>A0A0F9J0I4</accession>
<proteinExistence type="predicted"/>